<dbReference type="Pfam" id="PF00753">
    <property type="entry name" value="Lactamase_B"/>
    <property type="match status" value="1"/>
</dbReference>
<dbReference type="InterPro" id="IPR036866">
    <property type="entry name" value="RibonucZ/Hydroxyglut_hydro"/>
</dbReference>
<feature type="domain" description="Metallo-beta-lactamase" evidence="6">
    <location>
        <begin position="37"/>
        <end position="237"/>
    </location>
</feature>
<dbReference type="SMART" id="SM00849">
    <property type="entry name" value="Lactamase_B"/>
    <property type="match status" value="1"/>
</dbReference>
<dbReference type="AlphaFoldDB" id="A0A495A7L2"/>
<dbReference type="OrthoDB" id="333278at2"/>
<evidence type="ECO:0000256" key="3">
    <source>
        <dbReference type="ARBA" id="ARBA00022723"/>
    </source>
</evidence>
<sequence length="260" mass="29981">MNTYEVYAIKYAERDAIANNHYHGSNDAHENYYMPMDYFIWVAKSKEYTVVIDVGFNETIANKRGRTFLRCPIKTLEKLDIEVKDVPYVVLTHMHYDHVGNLMKFPHSTFVIQEKEMSFWTGKHASRGEYKHLIEVEDIVHLVRENFKGKITFVSDHKEILPGITVYNAGGHSPGLQFVKVQTEQGNVILTSDVSHFYTNFEEDRPFTIVHELSKMYDAFDLVRSVSDDSTIIVPGHDPKVMERFSSPTTELNGIAVQIK</sequence>
<protein>
    <submittedName>
        <fullName evidence="7">N-acyl homoserine lactonase family protein</fullName>
    </submittedName>
</protein>
<proteinExistence type="inferred from homology"/>
<keyword evidence="4" id="KW-0378">Hydrolase</keyword>
<evidence type="ECO:0000256" key="2">
    <source>
        <dbReference type="ARBA" id="ARBA00007749"/>
    </source>
</evidence>
<dbReference type="CDD" id="cd07729">
    <property type="entry name" value="AHL_lactonase_MBL-fold"/>
    <property type="match status" value="1"/>
</dbReference>
<dbReference type="PANTHER" id="PTHR42978">
    <property type="entry name" value="QUORUM-QUENCHING LACTONASE YTNP-RELATED-RELATED"/>
    <property type="match status" value="1"/>
</dbReference>
<keyword evidence="5" id="KW-0862">Zinc</keyword>
<dbReference type="InterPro" id="IPR001279">
    <property type="entry name" value="Metallo-B-lactamas"/>
</dbReference>
<dbReference type="Proteomes" id="UP000269301">
    <property type="component" value="Unassembled WGS sequence"/>
</dbReference>
<dbReference type="InterPro" id="IPR051013">
    <property type="entry name" value="MBL_superfamily_lactonases"/>
</dbReference>
<keyword evidence="3" id="KW-0479">Metal-binding</keyword>
<dbReference type="RefSeq" id="WP_121203451.1">
    <property type="nucleotide sequence ID" value="NZ_RBZP01000002.1"/>
</dbReference>
<reference evidence="7 8" key="1">
    <citation type="journal article" date="2016" name="Int. J. Syst. Evol. Microbiol.">
        <title>Oceanobacillus halophilus sp. nov., a novel moderately halophilic bacterium from a hypersaline lake.</title>
        <authorList>
            <person name="Amoozegar M.A."/>
            <person name="Bagheri M."/>
            <person name="Makhdoumi A."/>
            <person name="Nikou M.M."/>
            <person name="Fazeli S.A.S."/>
            <person name="Schumann P."/>
            <person name="Sproer C."/>
            <person name="Sanchez-Porro C."/>
            <person name="Ventosa A."/>
        </authorList>
    </citation>
    <scope>NUCLEOTIDE SEQUENCE [LARGE SCALE GENOMIC DNA]</scope>
    <source>
        <strain evidence="7 8">DSM 23996</strain>
    </source>
</reference>
<organism evidence="7 8">
    <name type="scientific">Oceanobacillus halophilus</name>
    <dbReference type="NCBI Taxonomy" id="930130"/>
    <lineage>
        <taxon>Bacteria</taxon>
        <taxon>Bacillati</taxon>
        <taxon>Bacillota</taxon>
        <taxon>Bacilli</taxon>
        <taxon>Bacillales</taxon>
        <taxon>Bacillaceae</taxon>
        <taxon>Oceanobacillus</taxon>
    </lineage>
</organism>
<dbReference type="GO" id="GO:0016787">
    <property type="term" value="F:hydrolase activity"/>
    <property type="evidence" value="ECO:0007669"/>
    <property type="project" value="UniProtKB-KW"/>
</dbReference>
<dbReference type="SUPFAM" id="SSF56281">
    <property type="entry name" value="Metallo-hydrolase/oxidoreductase"/>
    <property type="match status" value="1"/>
</dbReference>
<accession>A0A495A7L2</accession>
<evidence type="ECO:0000259" key="6">
    <source>
        <dbReference type="SMART" id="SM00849"/>
    </source>
</evidence>
<evidence type="ECO:0000256" key="5">
    <source>
        <dbReference type="ARBA" id="ARBA00022833"/>
    </source>
</evidence>
<dbReference type="GO" id="GO:0046872">
    <property type="term" value="F:metal ion binding"/>
    <property type="evidence" value="ECO:0007669"/>
    <property type="project" value="UniProtKB-KW"/>
</dbReference>
<evidence type="ECO:0000313" key="8">
    <source>
        <dbReference type="Proteomes" id="UP000269301"/>
    </source>
</evidence>
<comment type="caution">
    <text evidence="7">The sequence shown here is derived from an EMBL/GenBank/DDBJ whole genome shotgun (WGS) entry which is preliminary data.</text>
</comment>
<name>A0A495A7L2_9BACI</name>
<dbReference type="PANTHER" id="PTHR42978:SF7">
    <property type="entry name" value="METALLO-HYDROLASE RV2300C-RELATED"/>
    <property type="match status" value="1"/>
</dbReference>
<comment type="cofactor">
    <cofactor evidence="1">
        <name>Zn(2+)</name>
        <dbReference type="ChEBI" id="CHEBI:29105"/>
    </cofactor>
</comment>
<dbReference type="Gene3D" id="3.60.15.10">
    <property type="entry name" value="Ribonuclease Z/Hydroxyacylglutathione hydrolase-like"/>
    <property type="match status" value="1"/>
</dbReference>
<evidence type="ECO:0000256" key="1">
    <source>
        <dbReference type="ARBA" id="ARBA00001947"/>
    </source>
</evidence>
<evidence type="ECO:0000256" key="4">
    <source>
        <dbReference type="ARBA" id="ARBA00022801"/>
    </source>
</evidence>
<comment type="similarity">
    <text evidence="2">Belongs to the metallo-beta-lactamase superfamily.</text>
</comment>
<gene>
    <name evidence="7" type="ORF">D8M06_05845</name>
</gene>
<dbReference type="EMBL" id="RBZP01000002">
    <property type="protein sequence ID" value="RKQ35780.1"/>
    <property type="molecule type" value="Genomic_DNA"/>
</dbReference>
<evidence type="ECO:0000313" key="7">
    <source>
        <dbReference type="EMBL" id="RKQ35780.1"/>
    </source>
</evidence>
<keyword evidence="8" id="KW-1185">Reference proteome</keyword>